<dbReference type="EMBL" id="BNAG01000002">
    <property type="protein sequence ID" value="GHE59329.1"/>
    <property type="molecule type" value="Genomic_DNA"/>
</dbReference>
<evidence type="ECO:0000259" key="3">
    <source>
        <dbReference type="PROSITE" id="PS50930"/>
    </source>
</evidence>
<dbReference type="InterPro" id="IPR007492">
    <property type="entry name" value="LytTR_DNA-bd_dom"/>
</dbReference>
<feature type="domain" description="Response regulatory" evidence="2">
    <location>
        <begin position="3"/>
        <end position="114"/>
    </location>
</feature>
<organism evidence="4 5">
    <name type="scientific">Roseivirga thermotolerans</name>
    <dbReference type="NCBI Taxonomy" id="1758176"/>
    <lineage>
        <taxon>Bacteria</taxon>
        <taxon>Pseudomonadati</taxon>
        <taxon>Bacteroidota</taxon>
        <taxon>Cytophagia</taxon>
        <taxon>Cytophagales</taxon>
        <taxon>Roseivirgaceae</taxon>
        <taxon>Roseivirga</taxon>
    </lineage>
</organism>
<keyword evidence="4" id="KW-0238">DNA-binding</keyword>
<dbReference type="InterPro" id="IPR001789">
    <property type="entry name" value="Sig_transdc_resp-reg_receiver"/>
</dbReference>
<evidence type="ECO:0000259" key="2">
    <source>
        <dbReference type="PROSITE" id="PS50110"/>
    </source>
</evidence>
<feature type="domain" description="HTH LytTR-type" evidence="3">
    <location>
        <begin position="130"/>
        <end position="201"/>
    </location>
</feature>
<dbReference type="Gene3D" id="3.40.50.2300">
    <property type="match status" value="1"/>
</dbReference>
<sequence length="227" mass="26018">MIRCLIVDDEPLSRQVLKGFVADHPDLELAGESKDALEAMSFLEKYEVDLLFLDINMPKLSGVNFYKSLQKKPEVIFTTAYSEFAVEGFELNAIDYLMKPIAFERFIKAIQKVKDKLGQNSTSLPVQDYIMLKADKKMYRTPYEDILFCEALGDYVKVHLKDKVLIVTTTMKKLLAELPEQIFLRTHKSYIINKTKVEYIEGNQIKIGSQMISIGQSYRDVVLKALG</sequence>
<dbReference type="PROSITE" id="PS50930">
    <property type="entry name" value="HTH_LYTTR"/>
    <property type="match status" value="1"/>
</dbReference>
<evidence type="ECO:0000313" key="4">
    <source>
        <dbReference type="EMBL" id="GHE59329.1"/>
    </source>
</evidence>
<dbReference type="Pfam" id="PF04397">
    <property type="entry name" value="LytTR"/>
    <property type="match status" value="1"/>
</dbReference>
<name>A0ABQ3I564_9BACT</name>
<keyword evidence="5" id="KW-1185">Reference proteome</keyword>
<dbReference type="InterPro" id="IPR046947">
    <property type="entry name" value="LytR-like"/>
</dbReference>
<protein>
    <submittedName>
        <fullName evidence="4">DNA-binding response regulator</fullName>
    </submittedName>
</protein>
<dbReference type="InterPro" id="IPR011006">
    <property type="entry name" value="CheY-like_superfamily"/>
</dbReference>
<dbReference type="Proteomes" id="UP000658258">
    <property type="component" value="Unassembled WGS sequence"/>
</dbReference>
<keyword evidence="1" id="KW-0597">Phosphoprotein</keyword>
<dbReference type="SMART" id="SM00850">
    <property type="entry name" value="LytTR"/>
    <property type="match status" value="1"/>
</dbReference>
<dbReference type="Gene3D" id="2.40.50.1020">
    <property type="entry name" value="LytTr DNA-binding domain"/>
    <property type="match status" value="1"/>
</dbReference>
<dbReference type="GO" id="GO:0003677">
    <property type="term" value="F:DNA binding"/>
    <property type="evidence" value="ECO:0007669"/>
    <property type="project" value="UniProtKB-KW"/>
</dbReference>
<proteinExistence type="predicted"/>
<evidence type="ECO:0000256" key="1">
    <source>
        <dbReference type="PROSITE-ProRule" id="PRU00169"/>
    </source>
</evidence>
<dbReference type="PROSITE" id="PS50110">
    <property type="entry name" value="RESPONSE_REGULATORY"/>
    <property type="match status" value="1"/>
</dbReference>
<comment type="caution">
    <text evidence="4">The sequence shown here is derived from an EMBL/GenBank/DDBJ whole genome shotgun (WGS) entry which is preliminary data.</text>
</comment>
<dbReference type="SMART" id="SM00448">
    <property type="entry name" value="REC"/>
    <property type="match status" value="1"/>
</dbReference>
<reference evidence="5" key="1">
    <citation type="journal article" date="2019" name="Int. J. Syst. Evol. Microbiol.">
        <title>The Global Catalogue of Microorganisms (GCM) 10K type strain sequencing project: providing services to taxonomists for standard genome sequencing and annotation.</title>
        <authorList>
            <consortium name="The Broad Institute Genomics Platform"/>
            <consortium name="The Broad Institute Genome Sequencing Center for Infectious Disease"/>
            <person name="Wu L."/>
            <person name="Ma J."/>
        </authorList>
    </citation>
    <scope>NUCLEOTIDE SEQUENCE [LARGE SCALE GENOMIC DNA]</scope>
    <source>
        <strain evidence="5">CGMCC 1.15111</strain>
    </source>
</reference>
<dbReference type="PANTHER" id="PTHR37299">
    <property type="entry name" value="TRANSCRIPTIONAL REGULATOR-RELATED"/>
    <property type="match status" value="1"/>
</dbReference>
<gene>
    <name evidence="4" type="ORF">GCM10011340_12450</name>
</gene>
<dbReference type="SUPFAM" id="SSF52172">
    <property type="entry name" value="CheY-like"/>
    <property type="match status" value="1"/>
</dbReference>
<feature type="modified residue" description="4-aspartylphosphate" evidence="1">
    <location>
        <position position="54"/>
    </location>
</feature>
<dbReference type="PANTHER" id="PTHR37299:SF1">
    <property type="entry name" value="STAGE 0 SPORULATION PROTEIN A HOMOLOG"/>
    <property type="match status" value="1"/>
</dbReference>
<accession>A0ABQ3I564</accession>
<evidence type="ECO:0000313" key="5">
    <source>
        <dbReference type="Proteomes" id="UP000658258"/>
    </source>
</evidence>
<dbReference type="RefSeq" id="WP_189629368.1">
    <property type="nucleotide sequence ID" value="NZ_BNAG01000002.1"/>
</dbReference>
<dbReference type="Pfam" id="PF00072">
    <property type="entry name" value="Response_reg"/>
    <property type="match status" value="1"/>
</dbReference>